<comment type="subcellular location">
    <subcellularLocation>
        <location evidence="1">Membrane</location>
        <topology evidence="1">Single-pass membrane protein</topology>
    </subcellularLocation>
</comment>
<dbReference type="EMBL" id="CP036276">
    <property type="protein sequence ID" value="QDU43214.1"/>
    <property type="molecule type" value="Genomic_DNA"/>
</dbReference>
<evidence type="ECO:0000313" key="7">
    <source>
        <dbReference type="Proteomes" id="UP000319383"/>
    </source>
</evidence>
<feature type="compositionally biased region" description="Polar residues" evidence="5">
    <location>
        <begin position="360"/>
        <end position="370"/>
    </location>
</feature>
<dbReference type="Gene3D" id="1.10.10.1320">
    <property type="entry name" value="Anti-sigma factor, zinc-finger domain"/>
    <property type="match status" value="1"/>
</dbReference>
<keyword evidence="4" id="KW-0472">Membrane</keyword>
<dbReference type="InterPro" id="IPR051474">
    <property type="entry name" value="Anti-sigma-K/W_factor"/>
</dbReference>
<dbReference type="Proteomes" id="UP000319383">
    <property type="component" value="Chromosome"/>
</dbReference>
<dbReference type="GO" id="GO:0016989">
    <property type="term" value="F:sigma factor antagonist activity"/>
    <property type="evidence" value="ECO:0007669"/>
    <property type="project" value="TreeGrafter"/>
</dbReference>
<evidence type="ECO:0000256" key="1">
    <source>
        <dbReference type="ARBA" id="ARBA00004167"/>
    </source>
</evidence>
<feature type="compositionally biased region" description="Basic and acidic residues" evidence="5">
    <location>
        <begin position="439"/>
        <end position="469"/>
    </location>
</feature>
<feature type="region of interest" description="Disordered" evidence="5">
    <location>
        <begin position="311"/>
        <end position="502"/>
    </location>
</feature>
<gene>
    <name evidence="6" type="ORF">Mal52_16860</name>
</gene>
<evidence type="ECO:0000256" key="5">
    <source>
        <dbReference type="SAM" id="MobiDB-lite"/>
    </source>
</evidence>
<evidence type="ECO:0008006" key="8">
    <source>
        <dbReference type="Google" id="ProtNLM"/>
    </source>
</evidence>
<protein>
    <recommendedName>
        <fullName evidence="8">Zinc-finger domain-containing protein</fullName>
    </recommendedName>
</protein>
<dbReference type="PANTHER" id="PTHR37461">
    <property type="entry name" value="ANTI-SIGMA-K FACTOR RSKA"/>
    <property type="match status" value="1"/>
</dbReference>
<dbReference type="KEGG" id="sdyn:Mal52_16860"/>
<dbReference type="GO" id="GO:0016020">
    <property type="term" value="C:membrane"/>
    <property type="evidence" value="ECO:0007669"/>
    <property type="project" value="UniProtKB-SubCell"/>
</dbReference>
<evidence type="ECO:0000256" key="2">
    <source>
        <dbReference type="ARBA" id="ARBA00022692"/>
    </source>
</evidence>
<evidence type="ECO:0000256" key="4">
    <source>
        <dbReference type="ARBA" id="ARBA00023136"/>
    </source>
</evidence>
<name>A0A517ZL44_9PLAN</name>
<keyword evidence="2" id="KW-0812">Transmembrane</keyword>
<feature type="compositionally biased region" description="Low complexity" evidence="5">
    <location>
        <begin position="371"/>
        <end position="380"/>
    </location>
</feature>
<dbReference type="InterPro" id="IPR041916">
    <property type="entry name" value="Anti_sigma_zinc_sf"/>
</dbReference>
<evidence type="ECO:0000313" key="6">
    <source>
        <dbReference type="EMBL" id="QDU43214.1"/>
    </source>
</evidence>
<reference evidence="6 7" key="1">
    <citation type="submission" date="2019-02" db="EMBL/GenBank/DDBJ databases">
        <title>Deep-cultivation of Planctomycetes and their phenomic and genomic characterization uncovers novel biology.</title>
        <authorList>
            <person name="Wiegand S."/>
            <person name="Jogler M."/>
            <person name="Boedeker C."/>
            <person name="Pinto D."/>
            <person name="Vollmers J."/>
            <person name="Rivas-Marin E."/>
            <person name="Kohn T."/>
            <person name="Peeters S.H."/>
            <person name="Heuer A."/>
            <person name="Rast P."/>
            <person name="Oberbeckmann S."/>
            <person name="Bunk B."/>
            <person name="Jeske O."/>
            <person name="Meyerdierks A."/>
            <person name="Storesund J.E."/>
            <person name="Kallscheuer N."/>
            <person name="Luecker S."/>
            <person name="Lage O.M."/>
            <person name="Pohl T."/>
            <person name="Merkel B.J."/>
            <person name="Hornburger P."/>
            <person name="Mueller R.-W."/>
            <person name="Bruemmer F."/>
            <person name="Labrenz M."/>
            <person name="Spormann A.M."/>
            <person name="Op den Camp H."/>
            <person name="Overmann J."/>
            <person name="Amann R."/>
            <person name="Jetten M.S.M."/>
            <person name="Mascher T."/>
            <person name="Medema M.H."/>
            <person name="Devos D.P."/>
            <person name="Kaster A.-K."/>
            <person name="Ovreas L."/>
            <person name="Rohde M."/>
            <person name="Galperin M.Y."/>
            <person name="Jogler C."/>
        </authorList>
    </citation>
    <scope>NUCLEOTIDE SEQUENCE [LARGE SCALE GENOMIC DNA]</scope>
    <source>
        <strain evidence="6 7">Mal52</strain>
    </source>
</reference>
<organism evidence="6 7">
    <name type="scientific">Symmachiella dynata</name>
    <dbReference type="NCBI Taxonomy" id="2527995"/>
    <lineage>
        <taxon>Bacteria</taxon>
        <taxon>Pseudomonadati</taxon>
        <taxon>Planctomycetota</taxon>
        <taxon>Planctomycetia</taxon>
        <taxon>Planctomycetales</taxon>
        <taxon>Planctomycetaceae</taxon>
        <taxon>Symmachiella</taxon>
    </lineage>
</organism>
<dbReference type="GO" id="GO:0006417">
    <property type="term" value="P:regulation of translation"/>
    <property type="evidence" value="ECO:0007669"/>
    <property type="project" value="TreeGrafter"/>
</dbReference>
<accession>A0A517ZL44</accession>
<evidence type="ECO:0000256" key="3">
    <source>
        <dbReference type="ARBA" id="ARBA00022989"/>
    </source>
</evidence>
<dbReference type="AlphaFoldDB" id="A0A517ZL44"/>
<dbReference type="PANTHER" id="PTHR37461:SF1">
    <property type="entry name" value="ANTI-SIGMA-K FACTOR RSKA"/>
    <property type="match status" value="1"/>
</dbReference>
<keyword evidence="3" id="KW-1133">Transmembrane helix</keyword>
<sequence>MNDKISEELLSAYLDGELSQSERADVAQLLESSPAAQQQLADFQKLSQWMQELPPAQPPQGFAEEVLLQAERRSLLREPTPAAPVTATRRSWLKPTLGIVAAAAAVVFLVRAVPAPQPAQQPVEEAIVMEDMVFQKMQAETAPAEGLATEAQSDLHTVSRSVAPAALPAIKNSQAADADKFIATDEADNLLRQSKKPTIQKEKLVKLPTGQKWNRSRIGEVIHMTELDESQEQVAVFKAVVVNIDQWIGGTHVEVIGLEGSPDTIAIHLEASPEELTDLVAKINDDSQLLDLEAGQPILVAQLSERDQKYFDSGDREQPDDLADDALSVPPQFGSRTSPQSHIPKDVPPPALGTKKRSSTPKQETAQESTGKGQSSGQSKPTAPKTERSQNETRAIARQKSRLQITPVPEALQSQIPADKGDLSKPPGKPAVPSPSEVLADKPAVKLAEKEASGKKDTEIKKRNADAPRRVRMILLVRQQSPAAKKVPAPPVKKAGDGGGAA</sequence>
<dbReference type="RefSeq" id="WP_145375352.1">
    <property type="nucleotide sequence ID" value="NZ_CP036276.1"/>
</dbReference>
<keyword evidence="7" id="KW-1185">Reference proteome</keyword>
<proteinExistence type="predicted"/>